<dbReference type="Proteomes" id="UP000432015">
    <property type="component" value="Unassembled WGS sequence"/>
</dbReference>
<evidence type="ECO:0000313" key="4">
    <source>
        <dbReference type="Proteomes" id="UP000432015"/>
    </source>
</evidence>
<organism evidence="3 4">
    <name type="scientific">Actinomadura litoris</name>
    <dbReference type="NCBI Taxonomy" id="2678616"/>
    <lineage>
        <taxon>Bacteria</taxon>
        <taxon>Bacillati</taxon>
        <taxon>Actinomycetota</taxon>
        <taxon>Actinomycetes</taxon>
        <taxon>Streptosporangiales</taxon>
        <taxon>Thermomonosporaceae</taxon>
        <taxon>Actinomadura</taxon>
    </lineage>
</organism>
<name>A0A7K1L8X6_9ACTN</name>
<dbReference type="RefSeq" id="WP_156220044.1">
    <property type="nucleotide sequence ID" value="NZ_WOFH01000012.1"/>
</dbReference>
<protein>
    <submittedName>
        <fullName evidence="3">Uncharacterized protein</fullName>
    </submittedName>
</protein>
<keyword evidence="4" id="KW-1185">Reference proteome</keyword>
<feature type="compositionally biased region" description="Low complexity" evidence="1">
    <location>
        <begin position="109"/>
        <end position="120"/>
    </location>
</feature>
<comment type="caution">
    <text evidence="3">The sequence shown here is derived from an EMBL/GenBank/DDBJ whole genome shotgun (WGS) entry which is preliminary data.</text>
</comment>
<evidence type="ECO:0000256" key="1">
    <source>
        <dbReference type="SAM" id="MobiDB-lite"/>
    </source>
</evidence>
<reference evidence="3 4" key="1">
    <citation type="submission" date="2019-11" db="EMBL/GenBank/DDBJ databases">
        <authorList>
            <person name="Cao P."/>
        </authorList>
    </citation>
    <scope>NUCLEOTIDE SEQUENCE [LARGE SCALE GENOMIC DNA]</scope>
    <source>
        <strain evidence="3 4">NEAU-AAG5</strain>
    </source>
</reference>
<keyword evidence="2" id="KW-0472">Membrane</keyword>
<keyword evidence="2" id="KW-0812">Transmembrane</keyword>
<evidence type="ECO:0000256" key="2">
    <source>
        <dbReference type="SAM" id="Phobius"/>
    </source>
</evidence>
<feature type="region of interest" description="Disordered" evidence="1">
    <location>
        <begin position="53"/>
        <end position="126"/>
    </location>
</feature>
<feature type="transmembrane region" description="Helical" evidence="2">
    <location>
        <begin position="26"/>
        <end position="47"/>
    </location>
</feature>
<dbReference type="AlphaFoldDB" id="A0A7K1L8X6"/>
<gene>
    <name evidence="3" type="ORF">GNZ18_30390</name>
</gene>
<evidence type="ECO:0000313" key="3">
    <source>
        <dbReference type="EMBL" id="MUN40882.1"/>
    </source>
</evidence>
<sequence length="149" mass="16450">MTGRHREQPSDKGSDEAEGVPRGRRVAVIAAAFAVPVLLATVIAFGLRDEPAAERPEGAATSLPVAPVAPRTEPTYGQYVVPKPQPQAETRAPNRPPVPVATPRRKVTPKPSRTTRSPRPTRLRPPCPNGWGSVPWWREWCRQHGYRTR</sequence>
<accession>A0A7K1L8X6</accession>
<proteinExistence type="predicted"/>
<keyword evidence="2" id="KW-1133">Transmembrane helix</keyword>
<feature type="region of interest" description="Disordered" evidence="1">
    <location>
        <begin position="1"/>
        <end position="21"/>
    </location>
</feature>
<dbReference type="EMBL" id="WOFH01000012">
    <property type="protein sequence ID" value="MUN40882.1"/>
    <property type="molecule type" value="Genomic_DNA"/>
</dbReference>